<dbReference type="Pfam" id="PF10442">
    <property type="entry name" value="FIST_C"/>
    <property type="match status" value="1"/>
</dbReference>
<feature type="domain" description="FIST C-domain" evidence="2">
    <location>
        <begin position="242"/>
        <end position="371"/>
    </location>
</feature>
<evidence type="ECO:0000313" key="3">
    <source>
        <dbReference type="EMBL" id="GGE54656.1"/>
    </source>
</evidence>
<reference evidence="3" key="1">
    <citation type="journal article" date="2014" name="Int. J. Syst. Evol. Microbiol.">
        <title>Complete genome sequence of Corynebacterium casei LMG S-19264T (=DSM 44701T), isolated from a smear-ripened cheese.</title>
        <authorList>
            <consortium name="US DOE Joint Genome Institute (JGI-PGF)"/>
            <person name="Walter F."/>
            <person name="Albersmeier A."/>
            <person name="Kalinowski J."/>
            <person name="Ruckert C."/>
        </authorList>
    </citation>
    <scope>NUCLEOTIDE SEQUENCE</scope>
    <source>
        <strain evidence="3">CGMCC 1.16012</strain>
    </source>
</reference>
<dbReference type="AlphaFoldDB" id="A0A917AI66"/>
<dbReference type="RefSeq" id="WP_095594788.1">
    <property type="nucleotide sequence ID" value="NZ_BMKN01000002.1"/>
</dbReference>
<sequence>MDQTTGLSSVRARAPQILRAAVVDCDTDQPIAQLAAELGPDPMAFVALFLSPNADLHTLAAQTTTAFGEAAVMGCTTAGEIADTGYSEGKIVAVGLPASQFSTRILVVEDLKSFNATKLIDRMIQTRHALKKQRPEWDHEFNFMMIDGLSTLEDRLTSEIAAGLGPVPLFGGSAGDGDRFGETFLLHDGQVLTNAALIAQFRTNCPVRVFKTDHFEPSDRRMVVTKASPDRRIVHEINAEPAAREYARLVGKDPNQLSPFTFAAHPLVVRVGGHHHVRAIQQVAENGDLIFFSAIDEGLVLTLAETKDMVDHLETELAALSAEVRPDGIIACDCILRRIEAEQSQLTGQLSNIMAHNNVVGFSTYGEQINSMHVNQTLTGVAIYPPES</sequence>
<dbReference type="SMART" id="SM00897">
    <property type="entry name" value="FIST"/>
    <property type="match status" value="1"/>
</dbReference>
<evidence type="ECO:0000259" key="2">
    <source>
        <dbReference type="SMART" id="SM01204"/>
    </source>
</evidence>
<accession>A0A917AI66</accession>
<comment type="caution">
    <text evidence="3">The sequence shown here is derived from an EMBL/GenBank/DDBJ whole genome shotgun (WGS) entry which is preliminary data.</text>
</comment>
<reference evidence="3" key="2">
    <citation type="submission" date="2020-09" db="EMBL/GenBank/DDBJ databases">
        <authorList>
            <person name="Sun Q."/>
            <person name="Zhou Y."/>
        </authorList>
    </citation>
    <scope>NUCLEOTIDE SEQUENCE</scope>
    <source>
        <strain evidence="3">CGMCC 1.16012</strain>
    </source>
</reference>
<dbReference type="PANTHER" id="PTHR40252">
    <property type="entry name" value="BLR0328 PROTEIN"/>
    <property type="match status" value="1"/>
</dbReference>
<organism evidence="3 4">
    <name type="scientific">Actibacterium pelagium</name>
    <dbReference type="NCBI Taxonomy" id="2029103"/>
    <lineage>
        <taxon>Bacteria</taxon>
        <taxon>Pseudomonadati</taxon>
        <taxon>Pseudomonadota</taxon>
        <taxon>Alphaproteobacteria</taxon>
        <taxon>Rhodobacterales</taxon>
        <taxon>Roseobacteraceae</taxon>
        <taxon>Actibacterium</taxon>
    </lineage>
</organism>
<dbReference type="InterPro" id="IPR013702">
    <property type="entry name" value="FIST_domain_N"/>
</dbReference>
<dbReference type="SMART" id="SM01204">
    <property type="entry name" value="FIST_C"/>
    <property type="match status" value="1"/>
</dbReference>
<gene>
    <name evidence="3" type="ORF">GCM10011517_22890</name>
</gene>
<keyword evidence="4" id="KW-1185">Reference proteome</keyword>
<feature type="domain" description="FIST" evidence="1">
    <location>
        <begin position="41"/>
        <end position="241"/>
    </location>
</feature>
<name>A0A917AI66_9RHOB</name>
<dbReference type="Proteomes" id="UP000606730">
    <property type="component" value="Unassembled WGS sequence"/>
</dbReference>
<dbReference type="InterPro" id="IPR019494">
    <property type="entry name" value="FIST_C"/>
</dbReference>
<evidence type="ECO:0008006" key="5">
    <source>
        <dbReference type="Google" id="ProtNLM"/>
    </source>
</evidence>
<protein>
    <recommendedName>
        <fullName evidence="5">GfdT protein</fullName>
    </recommendedName>
</protein>
<evidence type="ECO:0000313" key="4">
    <source>
        <dbReference type="Proteomes" id="UP000606730"/>
    </source>
</evidence>
<dbReference type="EMBL" id="BMKN01000002">
    <property type="protein sequence ID" value="GGE54656.1"/>
    <property type="molecule type" value="Genomic_DNA"/>
</dbReference>
<dbReference type="PANTHER" id="PTHR40252:SF2">
    <property type="entry name" value="BLR0328 PROTEIN"/>
    <property type="match status" value="1"/>
</dbReference>
<dbReference type="Pfam" id="PF08495">
    <property type="entry name" value="FIST"/>
    <property type="match status" value="1"/>
</dbReference>
<proteinExistence type="predicted"/>
<dbReference type="OrthoDB" id="9807948at2"/>
<evidence type="ECO:0000259" key="1">
    <source>
        <dbReference type="SMART" id="SM00897"/>
    </source>
</evidence>